<organism evidence="2 3">
    <name type="scientific">Gossypium barbadense</name>
    <name type="common">Sea Island cotton</name>
    <name type="synonym">Hibiscus barbadensis</name>
    <dbReference type="NCBI Taxonomy" id="3634"/>
    <lineage>
        <taxon>Eukaryota</taxon>
        <taxon>Viridiplantae</taxon>
        <taxon>Streptophyta</taxon>
        <taxon>Embryophyta</taxon>
        <taxon>Tracheophyta</taxon>
        <taxon>Spermatophyta</taxon>
        <taxon>Magnoliopsida</taxon>
        <taxon>eudicotyledons</taxon>
        <taxon>Gunneridae</taxon>
        <taxon>Pentapetalae</taxon>
        <taxon>rosids</taxon>
        <taxon>malvids</taxon>
        <taxon>Malvales</taxon>
        <taxon>Malvaceae</taxon>
        <taxon>Malvoideae</taxon>
        <taxon>Gossypium</taxon>
    </lineage>
</organism>
<accession>A0A2P5XMF0</accession>
<evidence type="ECO:0000313" key="3">
    <source>
        <dbReference type="Proteomes" id="UP000239757"/>
    </source>
</evidence>
<dbReference type="EMBL" id="KZ664582">
    <property type="protein sequence ID" value="PPS04529.1"/>
    <property type="molecule type" value="Genomic_DNA"/>
</dbReference>
<keyword evidence="1" id="KW-0812">Transmembrane</keyword>
<reference evidence="2 3" key="1">
    <citation type="submission" date="2015-01" db="EMBL/GenBank/DDBJ databases">
        <title>Genome of allotetraploid Gossypium barbadense reveals genomic plasticity and fiber elongation in cotton evolution.</title>
        <authorList>
            <person name="Chen X."/>
            <person name="Liu X."/>
            <person name="Zhao B."/>
            <person name="Zheng H."/>
            <person name="Hu Y."/>
            <person name="Lu G."/>
            <person name="Yang C."/>
            <person name="Chen J."/>
            <person name="Shan C."/>
            <person name="Zhang L."/>
            <person name="Zhou Y."/>
            <person name="Wang L."/>
            <person name="Guo W."/>
            <person name="Bai Y."/>
            <person name="Ruan J."/>
            <person name="Shangguan X."/>
            <person name="Mao Y."/>
            <person name="Jiang J."/>
            <person name="Zhu Y."/>
            <person name="Lei J."/>
            <person name="Kang H."/>
            <person name="Chen S."/>
            <person name="He X."/>
            <person name="Wang R."/>
            <person name="Wang Y."/>
            <person name="Chen J."/>
            <person name="Wang L."/>
            <person name="Yu S."/>
            <person name="Wang B."/>
            <person name="Wei J."/>
            <person name="Song S."/>
            <person name="Lu X."/>
            <person name="Gao Z."/>
            <person name="Gu W."/>
            <person name="Deng X."/>
            <person name="Ma D."/>
            <person name="Wang S."/>
            <person name="Liang W."/>
            <person name="Fang L."/>
            <person name="Cai C."/>
            <person name="Zhu X."/>
            <person name="Zhou B."/>
            <person name="Zhang Y."/>
            <person name="Chen Z."/>
            <person name="Xu S."/>
            <person name="Zhu R."/>
            <person name="Wang S."/>
            <person name="Zhang T."/>
            <person name="Zhao G."/>
        </authorList>
    </citation>
    <scope>NUCLEOTIDE SEQUENCE [LARGE SCALE GENOMIC DNA]</scope>
    <source>
        <strain evidence="3">cv. Xinhai21</strain>
        <tissue evidence="2">Leaf</tissue>
    </source>
</reference>
<keyword evidence="1" id="KW-1133">Transmembrane helix</keyword>
<sequence>MVCFSCGKYDYVKELCLSVVSTPVLGSSVGVTVEVSGLADGDFSGETDAGKKDAFGRILMLGLAPKGTWVQLWIWAVGVRLVIGLLLGSTHTRVADTRLVGLEKGRPNGPMEFGIGIAEAMSSMANLINSQVGADVIGGSVDGQMNGIGSVYA</sequence>
<evidence type="ECO:0000313" key="2">
    <source>
        <dbReference type="EMBL" id="PPS04529.1"/>
    </source>
</evidence>
<evidence type="ECO:0000256" key="1">
    <source>
        <dbReference type="SAM" id="Phobius"/>
    </source>
</evidence>
<gene>
    <name evidence="2" type="ORF">GOBAR_AA16134</name>
</gene>
<feature type="transmembrane region" description="Helical" evidence="1">
    <location>
        <begin position="69"/>
        <end position="88"/>
    </location>
</feature>
<keyword evidence="1" id="KW-0472">Membrane</keyword>
<dbReference type="AlphaFoldDB" id="A0A2P5XMF0"/>
<dbReference type="Proteomes" id="UP000239757">
    <property type="component" value="Unassembled WGS sequence"/>
</dbReference>
<proteinExistence type="predicted"/>
<protein>
    <submittedName>
        <fullName evidence="2">Uncharacterized protein</fullName>
    </submittedName>
</protein>
<name>A0A2P5XMF0_GOSBA</name>